<dbReference type="InterPro" id="IPR029058">
    <property type="entry name" value="AB_hydrolase_fold"/>
</dbReference>
<proteinExistence type="predicted"/>
<name>A0A7X3SHA0_9FIRM</name>
<dbReference type="Proteomes" id="UP000460412">
    <property type="component" value="Unassembled WGS sequence"/>
</dbReference>
<comment type="caution">
    <text evidence="2">The sequence shown here is derived from an EMBL/GenBank/DDBJ whole genome shotgun (WGS) entry which is preliminary data.</text>
</comment>
<gene>
    <name evidence="2" type="ORF">GN277_01650</name>
</gene>
<dbReference type="SUPFAM" id="SSF53474">
    <property type="entry name" value="alpha/beta-Hydrolases"/>
    <property type="match status" value="1"/>
</dbReference>
<evidence type="ECO:0000259" key="1">
    <source>
        <dbReference type="Pfam" id="PF00561"/>
    </source>
</evidence>
<protein>
    <submittedName>
        <fullName evidence="2">Alpha/beta fold hydrolase</fullName>
    </submittedName>
</protein>
<reference evidence="2 3" key="1">
    <citation type="submission" date="2019-12" db="EMBL/GenBank/DDBJ databases">
        <title>Sporaefaciens musculi gen. nov., sp. nov., a novel bacterium isolated from the caecum of an obese mouse.</title>
        <authorList>
            <person name="Rasmussen T.S."/>
            <person name="Streidl T."/>
            <person name="Hitch T.C.A."/>
            <person name="Wortmann E."/>
            <person name="Deptula P."/>
            <person name="Hansen M."/>
            <person name="Nielsen D.S."/>
            <person name="Clavel T."/>
            <person name="Vogensen F.K."/>
        </authorList>
    </citation>
    <scope>NUCLEOTIDE SEQUENCE [LARGE SCALE GENOMIC DNA]</scope>
    <source>
        <strain evidence="2 3">WCA-9-b2</strain>
    </source>
</reference>
<dbReference type="EMBL" id="WUQX01000001">
    <property type="protein sequence ID" value="MXP74184.1"/>
    <property type="molecule type" value="Genomic_DNA"/>
</dbReference>
<dbReference type="PANTHER" id="PTHR43798">
    <property type="entry name" value="MONOACYLGLYCEROL LIPASE"/>
    <property type="match status" value="1"/>
</dbReference>
<dbReference type="GO" id="GO:0016787">
    <property type="term" value="F:hydrolase activity"/>
    <property type="evidence" value="ECO:0007669"/>
    <property type="project" value="UniProtKB-KW"/>
</dbReference>
<dbReference type="Gene3D" id="3.40.50.1820">
    <property type="entry name" value="alpha/beta hydrolase"/>
    <property type="match status" value="1"/>
</dbReference>
<dbReference type="Pfam" id="PF00561">
    <property type="entry name" value="Abhydrolase_1"/>
    <property type="match status" value="1"/>
</dbReference>
<feature type="domain" description="AB hydrolase-1" evidence="1">
    <location>
        <begin position="21"/>
        <end position="160"/>
    </location>
</feature>
<keyword evidence="3" id="KW-1185">Reference proteome</keyword>
<evidence type="ECO:0000313" key="3">
    <source>
        <dbReference type="Proteomes" id="UP000460412"/>
    </source>
</evidence>
<dbReference type="AlphaFoldDB" id="A0A7X3SHA0"/>
<accession>A0A7X3SHA0</accession>
<keyword evidence="2" id="KW-0378">Hydrolase</keyword>
<dbReference type="RefSeq" id="WP_159749275.1">
    <property type="nucleotide sequence ID" value="NZ_WUQX01000001.1"/>
</dbReference>
<dbReference type="InterPro" id="IPR050266">
    <property type="entry name" value="AB_hydrolase_sf"/>
</dbReference>
<sequence>MPYFTYQNKKIFFEEYGTGIPLLLLHGNSLSSRMFLPVVNDLQKYSKVILIDFLGNGYSDRLSSISDDLWYDEAQQAISLIDYLGYSQVNLLGSSGGALVALNIALERPDLVGKIVADSFEGETPLESFVANIYQDRAISKENLWLRTLYQQNHGDDWENVVDNDTLAIYTHYQNHKTFFHKNLCELNLPVLLTGSKEDEFMSGEFFENVYTKLPIRDKRICIFEHGGHPAMISNKDTFIPLVISFLENIEK</sequence>
<evidence type="ECO:0000313" key="2">
    <source>
        <dbReference type="EMBL" id="MXP74184.1"/>
    </source>
</evidence>
<dbReference type="InterPro" id="IPR000073">
    <property type="entry name" value="AB_hydrolase_1"/>
</dbReference>
<organism evidence="2 3">
    <name type="scientific">Sporofaciens musculi</name>
    <dbReference type="NCBI Taxonomy" id="2681861"/>
    <lineage>
        <taxon>Bacteria</taxon>
        <taxon>Bacillati</taxon>
        <taxon>Bacillota</taxon>
        <taxon>Clostridia</taxon>
        <taxon>Lachnospirales</taxon>
        <taxon>Lachnospiraceae</taxon>
        <taxon>Sporofaciens</taxon>
    </lineage>
</organism>